<dbReference type="InterPro" id="IPR011009">
    <property type="entry name" value="Kinase-like_dom_sf"/>
</dbReference>
<keyword evidence="2" id="KW-0472">Membrane</keyword>
<keyword evidence="5" id="KW-1185">Reference proteome</keyword>
<reference evidence="4" key="1">
    <citation type="submission" date="2013-10" db="EMBL/GenBank/DDBJ databases">
        <title>Genomic analysis of the causative agents of coccidiosis in chickens.</title>
        <authorList>
            <person name="Reid A.J."/>
            <person name="Blake D."/>
            <person name="Billington K."/>
            <person name="Browne H."/>
            <person name="Dunn M."/>
            <person name="Hung S."/>
            <person name="Kawahara F."/>
            <person name="Miranda-Saavedra D."/>
            <person name="Mourier T."/>
            <person name="Nagra H."/>
            <person name="Otto T.D."/>
            <person name="Rawlings N."/>
            <person name="Sanchez A."/>
            <person name="Sanders M."/>
            <person name="Subramaniam C."/>
            <person name="Tay Y."/>
            <person name="Dear P."/>
            <person name="Doerig C."/>
            <person name="Gruber A."/>
            <person name="Parkinson J."/>
            <person name="Shirley M."/>
            <person name="Wan K.L."/>
            <person name="Berriman M."/>
            <person name="Tomley F."/>
            <person name="Pain A."/>
        </authorList>
    </citation>
    <scope>NUCLEOTIDE SEQUENCE [LARGE SCALE GENOMIC DNA]</scope>
    <source>
        <strain evidence="4">Houghton</strain>
    </source>
</reference>
<dbReference type="InterPro" id="IPR000719">
    <property type="entry name" value="Prot_kinase_dom"/>
</dbReference>
<gene>
    <name evidence="4" type="ORF">EAH_00035610</name>
</gene>
<sequence>MVEQNAVLGTTVSAADKPTGSGKDSLPEIRETEPTSVGRRSYVPPYFMLVVVGLVILLIMHRRLGRRVELSPRSPLVVPPQEKPERDDWGMGSLEYFEQTIPELAVGKRALAAWASASGGFVKSEKAEEYGRALAHALSKGSQHSLVGMVVALQDVQPWDMSVTERPAPQLLRVTEVVAYSRWNLLVNVEDIVTREEYSAHIPMIRDGGEDVDKVQIQYSVEQERESIIQAVGKTPAALAASQKGISVPQYTGRISGLDEFHTVGNFQIVGIATLMERAVGSLQNLIRTAKDVVQQARDYIAVRLVYIALKLEHSGVGHLQFDWDSLFVHRDGSFLLGNFASAAPFGECIYPFKAFVTHPAEPSMMMAFDNSGVYTPEAKTNMWSVGILLYQLYTGDENPLGRVEQWPADGCLLSQCMLGRQLDSETILENLKSANVPRRWVELILRLSEPDRRRRIGGFQVLREFDDLL</sequence>
<dbReference type="GeneID" id="25271631"/>
<dbReference type="Proteomes" id="UP000018050">
    <property type="component" value="Unassembled WGS sequence"/>
</dbReference>
<dbReference type="OMA" id="REEYSAH"/>
<proteinExistence type="predicted"/>
<keyword evidence="2" id="KW-0812">Transmembrane</keyword>
<feature type="domain" description="Protein kinase" evidence="3">
    <location>
        <begin position="124"/>
        <end position="470"/>
    </location>
</feature>
<dbReference type="InterPro" id="IPR027916">
    <property type="entry name" value="Kinase-like_dom_ROP"/>
</dbReference>
<protein>
    <recommendedName>
        <fullName evidence="3">Protein kinase domain-containing protein</fullName>
    </recommendedName>
</protein>
<evidence type="ECO:0000259" key="3">
    <source>
        <dbReference type="PROSITE" id="PS50011"/>
    </source>
</evidence>
<feature type="region of interest" description="Disordered" evidence="1">
    <location>
        <begin position="1"/>
        <end position="35"/>
    </location>
</feature>
<evidence type="ECO:0000256" key="1">
    <source>
        <dbReference type="SAM" id="MobiDB-lite"/>
    </source>
</evidence>
<dbReference type="OrthoDB" id="3256376at2759"/>
<feature type="transmembrane region" description="Helical" evidence="2">
    <location>
        <begin position="42"/>
        <end position="60"/>
    </location>
</feature>
<dbReference type="AlphaFoldDB" id="U6GXM7"/>
<evidence type="ECO:0000313" key="5">
    <source>
        <dbReference type="Proteomes" id="UP000018050"/>
    </source>
</evidence>
<keyword evidence="2" id="KW-1133">Transmembrane helix</keyword>
<dbReference type="Gene3D" id="1.10.510.10">
    <property type="entry name" value="Transferase(Phosphotransferase) domain 1"/>
    <property type="match status" value="1"/>
</dbReference>
<name>U6GXM7_EIMAC</name>
<dbReference type="VEuPathDB" id="ToxoDB:EAH_00035610"/>
<organism evidence="4 5">
    <name type="scientific">Eimeria acervulina</name>
    <name type="common">Coccidian parasite</name>
    <dbReference type="NCBI Taxonomy" id="5801"/>
    <lineage>
        <taxon>Eukaryota</taxon>
        <taxon>Sar</taxon>
        <taxon>Alveolata</taxon>
        <taxon>Apicomplexa</taxon>
        <taxon>Conoidasida</taxon>
        <taxon>Coccidia</taxon>
        <taxon>Eucoccidiorida</taxon>
        <taxon>Eimeriorina</taxon>
        <taxon>Eimeriidae</taxon>
        <taxon>Eimeria</taxon>
    </lineage>
</organism>
<accession>U6GXM7</accession>
<dbReference type="SUPFAM" id="SSF56112">
    <property type="entry name" value="Protein kinase-like (PK-like)"/>
    <property type="match status" value="1"/>
</dbReference>
<reference evidence="4" key="2">
    <citation type="submission" date="2013-10" db="EMBL/GenBank/DDBJ databases">
        <authorList>
            <person name="Aslett M."/>
        </authorList>
    </citation>
    <scope>NUCLEOTIDE SEQUENCE [LARGE SCALE GENOMIC DNA]</scope>
    <source>
        <strain evidence="4">Houghton</strain>
    </source>
</reference>
<evidence type="ECO:0000313" key="4">
    <source>
        <dbReference type="EMBL" id="CDI83299.1"/>
    </source>
</evidence>
<dbReference type="Pfam" id="PF14531">
    <property type="entry name" value="Kinase-like"/>
    <property type="match status" value="1"/>
</dbReference>
<dbReference type="RefSeq" id="XP_013247557.1">
    <property type="nucleotide sequence ID" value="XM_013392103.1"/>
</dbReference>
<evidence type="ECO:0000256" key="2">
    <source>
        <dbReference type="SAM" id="Phobius"/>
    </source>
</evidence>
<dbReference type="GO" id="GO:0004672">
    <property type="term" value="F:protein kinase activity"/>
    <property type="evidence" value="ECO:0007669"/>
    <property type="project" value="InterPro"/>
</dbReference>
<dbReference type="Gene3D" id="3.30.200.20">
    <property type="entry name" value="Phosphorylase Kinase, domain 1"/>
    <property type="match status" value="1"/>
</dbReference>
<dbReference type="PROSITE" id="PS50011">
    <property type="entry name" value="PROTEIN_KINASE_DOM"/>
    <property type="match status" value="1"/>
</dbReference>
<dbReference type="GO" id="GO:0005524">
    <property type="term" value="F:ATP binding"/>
    <property type="evidence" value="ECO:0007669"/>
    <property type="project" value="InterPro"/>
</dbReference>
<dbReference type="EMBL" id="HG673392">
    <property type="protein sequence ID" value="CDI83299.1"/>
    <property type="molecule type" value="Genomic_DNA"/>
</dbReference>